<reference evidence="3" key="1">
    <citation type="journal article" date="2020" name="bioRxiv">
        <title>Comparative genomics of Chlamydomonas.</title>
        <authorList>
            <person name="Craig R.J."/>
            <person name="Hasan A.R."/>
            <person name="Ness R.W."/>
            <person name="Keightley P.D."/>
        </authorList>
    </citation>
    <scope>NUCLEOTIDE SEQUENCE</scope>
    <source>
        <strain evidence="3">SAG 7.73</strain>
    </source>
</reference>
<keyword evidence="2" id="KW-0732">Signal</keyword>
<keyword evidence="4" id="KW-1185">Reference proteome</keyword>
<comment type="caution">
    <text evidence="3">The sequence shown here is derived from an EMBL/GenBank/DDBJ whole genome shotgun (WGS) entry which is preliminary data.</text>
</comment>
<feature type="compositionally biased region" description="Pro residues" evidence="1">
    <location>
        <begin position="995"/>
        <end position="1055"/>
    </location>
</feature>
<feature type="region of interest" description="Disordered" evidence="1">
    <location>
        <begin position="992"/>
        <end position="1057"/>
    </location>
</feature>
<dbReference type="PANTHER" id="PTHR13361:SF1">
    <property type="entry name" value="WW DOMAIN-BINDING PROTEIN 11"/>
    <property type="match status" value="1"/>
</dbReference>
<feature type="signal peptide" evidence="2">
    <location>
        <begin position="1"/>
        <end position="33"/>
    </location>
</feature>
<dbReference type="PANTHER" id="PTHR13361">
    <property type="entry name" value="WW DOMAIN-BINDING PROTEIN 11"/>
    <property type="match status" value="1"/>
</dbReference>
<proteinExistence type="predicted"/>
<evidence type="ECO:0000256" key="1">
    <source>
        <dbReference type="SAM" id="MobiDB-lite"/>
    </source>
</evidence>
<sequence>MAPGIRAACSRPALRAGLLAALLALQLARSAVAQSATYPPIAVYDDSDGSDARDVSRKAALTKSVQGQGGSDVSVVKGPVALSLEARTHVMMANTLGSVLAGGSRNTLVNLIDANDGMLVLTTVTGDPAPDYNALLAPFLGGASPKCSWTDLTKTANNVYGYTGMPLSLFAGGAPRPVAFSCGTGAPWYLTTDNTAPVLMFRTPGGGWVKLLGFDWSVPSRISVWEKILLFLPPSPPTAPPSPPRPPKPPAPPPFSPPPLPPSPPPEPPLEGTVIVLTDPATPADITRKTKLRLSVLQMVGQGNVQLRPNPGYAPLHTVYDNTYINLPQASKDYILDLVRRGKTLLSIVVTPELAEDKLSQVLTAALGQPSKCVKRVLNGPIGNTLTAAGFSDYSNLLGVPRFPNSMIPANNTVSLVCDSGRQLVLVEGTDAAEEGVMWEMSVGRGTVRLVGFDFTTEGYQTTWKNISLAQRLPAMASIAVANTRSMLPPPPPFSNPSPPRPPRPPPILKPPPSPLGGRVPAVVILTDPTPLPDADLKQKMQDGIDALGNSPGLWPFGGGVAGALVHVVFDTTLVRFSSSQLASLAVLVRGRRTVLSVVFTNRTTDAQLTDALTAITGANRLQCVTSAVAENQRVNRDVPDLLGDLKSDGWRAQLVTRSVRCNTGVVLFASNADNTQAVVHEMSTLPTDPGKSGNDTGGVVRLIGYNFYSGGRGDNRKPLSSLAVFSSNLVSQAALTNAALPDLQGGKPSPPPVRPPPPPSRAPPRPPGGAIPPRPIRPPPPPPGANAQAVDAIVLVDAVPPATAVDADRKAKFLAGVREVKDMQIVAQTGLGAARAHVVFDNTYMALPALVREDLVTRVLTLQTLLTIIITPGTTTNNVTNIAREVTAIGGAVPIACTKERVGTGARIRLNPALSIPDVLGPWRVDGGTSAVACSGATGVYVTTDKNRPVILEFMTPGGGTVRFIGYDFSTGARGAGKIALTKLAVSYQRLTPTPAPSPPPSPPPSPRPPPRPRPPTPPVVLAPNAPPQPLAPPLPPSEPSFPPSPPPAPPAPPLDTSGLVLAAVITDPVGTALPTADNTRKNNLFNAVNSYLGGAARKSPVKYMPGVSAHIMFDNVNTRSAFTAAAKTDLGLAIGTGDTILTVIVTPSAATPVTVLNTIIKTFTGYTATCTKTATAVGTATVGLTAVSHSAAAAALPTTLTQAANGVVFACSGIPDGAFIPIYTTASGNTAVAEVITPTGGVLRLVGFDFTASTGLAPWAQLVSYNFRIATGAEDSQQ</sequence>
<evidence type="ECO:0000313" key="3">
    <source>
        <dbReference type="EMBL" id="KAG2428219.1"/>
    </source>
</evidence>
<evidence type="ECO:0000256" key="2">
    <source>
        <dbReference type="SAM" id="SignalP"/>
    </source>
</evidence>
<protein>
    <submittedName>
        <fullName evidence="3">Uncharacterized protein</fullName>
    </submittedName>
</protein>
<gene>
    <name evidence="3" type="ORF">HXX76_011899</name>
</gene>
<organism evidence="3 4">
    <name type="scientific">Chlamydomonas incerta</name>
    <dbReference type="NCBI Taxonomy" id="51695"/>
    <lineage>
        <taxon>Eukaryota</taxon>
        <taxon>Viridiplantae</taxon>
        <taxon>Chlorophyta</taxon>
        <taxon>core chlorophytes</taxon>
        <taxon>Chlorophyceae</taxon>
        <taxon>CS clade</taxon>
        <taxon>Chlamydomonadales</taxon>
        <taxon>Chlamydomonadaceae</taxon>
        <taxon>Chlamydomonas</taxon>
    </lineage>
</organism>
<dbReference type="Proteomes" id="UP000650467">
    <property type="component" value="Unassembled WGS sequence"/>
</dbReference>
<feature type="compositionally biased region" description="Pro residues" evidence="1">
    <location>
        <begin position="488"/>
        <end position="514"/>
    </location>
</feature>
<feature type="compositionally biased region" description="Pro residues" evidence="1">
    <location>
        <begin position="237"/>
        <end position="269"/>
    </location>
</feature>
<feature type="region of interest" description="Disordered" evidence="1">
    <location>
        <begin position="741"/>
        <end position="787"/>
    </location>
</feature>
<name>A0A835VWL6_CHLIN</name>
<feature type="region of interest" description="Disordered" evidence="1">
    <location>
        <begin position="487"/>
        <end position="514"/>
    </location>
</feature>
<feature type="chain" id="PRO_5032572608" evidence="2">
    <location>
        <begin position="34"/>
        <end position="1280"/>
    </location>
</feature>
<feature type="region of interest" description="Disordered" evidence="1">
    <location>
        <begin position="237"/>
        <end position="273"/>
    </location>
</feature>
<evidence type="ECO:0000313" key="4">
    <source>
        <dbReference type="Proteomes" id="UP000650467"/>
    </source>
</evidence>
<dbReference type="GO" id="GO:0005681">
    <property type="term" value="C:spliceosomal complex"/>
    <property type="evidence" value="ECO:0007669"/>
    <property type="project" value="TreeGrafter"/>
</dbReference>
<feature type="compositionally biased region" description="Pro residues" evidence="1">
    <location>
        <begin position="749"/>
        <end position="785"/>
    </location>
</feature>
<accession>A0A835VWL6</accession>
<dbReference type="OrthoDB" id="532473at2759"/>
<dbReference type="AlphaFoldDB" id="A0A835VWL6"/>
<dbReference type="EMBL" id="JAEHOC010000036">
    <property type="protein sequence ID" value="KAG2428219.1"/>
    <property type="molecule type" value="Genomic_DNA"/>
</dbReference>